<dbReference type="AlphaFoldDB" id="A0A0K0XV96"/>
<dbReference type="Proteomes" id="UP000066624">
    <property type="component" value="Chromosome"/>
</dbReference>
<dbReference type="RefSeq" id="WP_183971354.1">
    <property type="nucleotide sequence ID" value="NZ_CP012154.1"/>
</dbReference>
<evidence type="ECO:0000313" key="1">
    <source>
        <dbReference type="EMBL" id="AKS41590.1"/>
    </source>
</evidence>
<dbReference type="STRING" id="1579979.WM2015_1216"/>
<keyword evidence="2" id="KW-1185">Reference proteome</keyword>
<evidence type="ECO:0000313" key="2">
    <source>
        <dbReference type="Proteomes" id="UP000066624"/>
    </source>
</evidence>
<dbReference type="EMBL" id="CP012154">
    <property type="protein sequence ID" value="AKS41590.1"/>
    <property type="molecule type" value="Genomic_DNA"/>
</dbReference>
<proteinExistence type="predicted"/>
<reference evidence="1 2" key="1">
    <citation type="submission" date="2015-07" db="EMBL/GenBank/DDBJ databases">
        <authorList>
            <person name="Noorani M."/>
        </authorList>
    </citation>
    <scope>NUCLEOTIDE SEQUENCE [LARGE SCALE GENOMIC DNA]</scope>
    <source>
        <strain evidence="1 2">KCTC 42284</strain>
    </source>
</reference>
<name>A0A0K0XV96_9GAMM</name>
<organism evidence="1 2">
    <name type="scientific">Wenzhouxiangella marina</name>
    <dbReference type="NCBI Taxonomy" id="1579979"/>
    <lineage>
        <taxon>Bacteria</taxon>
        <taxon>Pseudomonadati</taxon>
        <taxon>Pseudomonadota</taxon>
        <taxon>Gammaproteobacteria</taxon>
        <taxon>Chromatiales</taxon>
        <taxon>Wenzhouxiangellaceae</taxon>
        <taxon>Wenzhouxiangella</taxon>
    </lineage>
</organism>
<sequence length="333" mass="34921">MRQFIAGTTSVCFFFAASMAVSMSAQAQDFTAPASFGSVTLDAGFTPDPHARQLTAGGSIRASDRFTNCRGYIAEAPDYSVRYRAGSMPLIFSVDSSADTTLVINDPNGNWWCDDDGADSPLNPLVRFDDPPSGRYDVWVGTYSAGSGVQATLFVSEIGEYTVETAGANRTTGYTGGSNRITANTGGDNRITANQVGTRLEISLAAIAGDVTLDGGFMPDPWTTWVNAGGNVSISQALPNVSGCTGNTTAAPTVQLRYNGSRNLHIYTDGSVDTVLAINAPDGSWYCNDDGSGLGLDAGISLRGSGVYDIYVGKFSSGSERTQLKISEIALGH</sequence>
<accession>A0A0K0XV96</accession>
<dbReference type="KEGG" id="wma:WM2015_1216"/>
<gene>
    <name evidence="1" type="ORF">WM2015_1216</name>
</gene>
<protein>
    <submittedName>
        <fullName evidence="1">Uncharacterized protein</fullName>
    </submittedName>
</protein>
<dbReference type="PATRIC" id="fig|1579979.3.peg.1245"/>